<gene>
    <name evidence="5" type="ORF">BcabD6B2_15100</name>
</gene>
<evidence type="ECO:0000313" key="6">
    <source>
        <dbReference type="Proteomes" id="UP001497744"/>
    </source>
</evidence>
<dbReference type="InterPro" id="IPR028608">
    <property type="entry name" value="CIAO1/Cia1"/>
</dbReference>
<dbReference type="InterPro" id="IPR001680">
    <property type="entry name" value="WD40_rpt"/>
</dbReference>
<dbReference type="GO" id="GO:0016226">
    <property type="term" value="P:iron-sulfur cluster assembly"/>
    <property type="evidence" value="ECO:0007669"/>
    <property type="project" value="UniProtKB-UniRule"/>
</dbReference>
<comment type="similarity">
    <text evidence="3">Belongs to the WD repeat CIA1 family.</text>
</comment>
<proteinExistence type="inferred from homology"/>
<reference evidence="5 6" key="1">
    <citation type="submission" date="2021-06" db="EMBL/GenBank/DDBJ databases">
        <title>Genome sequence of Babesia caballi.</title>
        <authorList>
            <person name="Yamagishi J."/>
            <person name="Kidaka T."/>
            <person name="Ochi A."/>
        </authorList>
    </citation>
    <scope>NUCLEOTIDE SEQUENCE [LARGE SCALE GENOMIC DNA]</scope>
    <source>
        <strain evidence="5">USDA-D6B2</strain>
    </source>
</reference>
<evidence type="ECO:0000256" key="2">
    <source>
        <dbReference type="ARBA" id="ARBA00022737"/>
    </source>
</evidence>
<dbReference type="HAMAP" id="MF_03037">
    <property type="entry name" value="ciao1"/>
    <property type="match status" value="1"/>
</dbReference>
<keyword evidence="6" id="KW-1185">Reference proteome</keyword>
<dbReference type="SMART" id="SM00320">
    <property type="entry name" value="WD40"/>
    <property type="match status" value="7"/>
</dbReference>
<comment type="function">
    <text evidence="3">Essential component of the cytosolic iron-sulfur (Fe/S) protein assembly machinery. Required for the maturation of extramitochondrial Fe/S proteins.</text>
</comment>
<dbReference type="PANTHER" id="PTHR19920:SF0">
    <property type="entry name" value="CYTOSOLIC IRON-SULFUR PROTEIN ASSEMBLY PROTEIN CIAO1-RELATED"/>
    <property type="match status" value="1"/>
</dbReference>
<dbReference type="AlphaFoldDB" id="A0AAV4LQI7"/>
<feature type="repeat" description="WD" evidence="4">
    <location>
        <begin position="406"/>
        <end position="444"/>
    </location>
</feature>
<dbReference type="RefSeq" id="XP_067714144.1">
    <property type="nucleotide sequence ID" value="XM_067858043.1"/>
</dbReference>
<dbReference type="PROSITE" id="PS50082">
    <property type="entry name" value="WD_REPEATS_2"/>
    <property type="match status" value="5"/>
</dbReference>
<keyword evidence="1 4" id="KW-0853">WD repeat</keyword>
<protein>
    <recommendedName>
        <fullName evidence="3">Probable cytosolic iron-sulfur protein assembly protein CIAO1 homolog</fullName>
    </recommendedName>
</protein>
<feature type="repeat" description="WD" evidence="4">
    <location>
        <begin position="83"/>
        <end position="107"/>
    </location>
</feature>
<keyword evidence="2" id="KW-0677">Repeat</keyword>
<organism evidence="5 6">
    <name type="scientific">Babesia caballi</name>
    <dbReference type="NCBI Taxonomy" id="5871"/>
    <lineage>
        <taxon>Eukaryota</taxon>
        <taxon>Sar</taxon>
        <taxon>Alveolata</taxon>
        <taxon>Apicomplexa</taxon>
        <taxon>Aconoidasida</taxon>
        <taxon>Piroplasmida</taxon>
        <taxon>Babesiidae</taxon>
        <taxon>Babesia</taxon>
    </lineage>
</organism>
<evidence type="ECO:0000256" key="4">
    <source>
        <dbReference type="PROSITE-ProRule" id="PRU00221"/>
    </source>
</evidence>
<feature type="repeat" description="WD" evidence="4">
    <location>
        <begin position="255"/>
        <end position="296"/>
    </location>
</feature>
<dbReference type="SUPFAM" id="SSF50978">
    <property type="entry name" value="WD40 repeat-like"/>
    <property type="match status" value="1"/>
</dbReference>
<evidence type="ECO:0000313" key="5">
    <source>
        <dbReference type="EMBL" id="GIX62075.1"/>
    </source>
</evidence>
<feature type="repeat" description="WD" evidence="4">
    <location>
        <begin position="9"/>
        <end position="50"/>
    </location>
</feature>
<dbReference type="InterPro" id="IPR036322">
    <property type="entry name" value="WD40_repeat_dom_sf"/>
</dbReference>
<evidence type="ECO:0000256" key="1">
    <source>
        <dbReference type="ARBA" id="ARBA00022574"/>
    </source>
</evidence>
<dbReference type="Proteomes" id="UP001497744">
    <property type="component" value="Unassembled WGS sequence"/>
</dbReference>
<dbReference type="GO" id="GO:0097361">
    <property type="term" value="C:cytosolic [4Fe-4S] assembly targeting complex"/>
    <property type="evidence" value="ECO:0007669"/>
    <property type="project" value="InterPro"/>
</dbReference>
<dbReference type="PANTHER" id="PTHR19920">
    <property type="entry name" value="WD40 PROTEIN CIAO1"/>
    <property type="match status" value="1"/>
</dbReference>
<dbReference type="EMBL" id="BPLF01000001">
    <property type="protein sequence ID" value="GIX62075.1"/>
    <property type="molecule type" value="Genomic_DNA"/>
</dbReference>
<feature type="repeat" description="WD" evidence="4">
    <location>
        <begin position="211"/>
        <end position="242"/>
    </location>
</feature>
<dbReference type="InterPro" id="IPR015943">
    <property type="entry name" value="WD40/YVTN_repeat-like_dom_sf"/>
</dbReference>
<name>A0AAV4LQI7_BABCB</name>
<dbReference type="PROSITE" id="PS50294">
    <property type="entry name" value="WD_REPEATS_REGION"/>
    <property type="match status" value="3"/>
</dbReference>
<dbReference type="Gene3D" id="2.130.10.10">
    <property type="entry name" value="YVTN repeat-like/Quinoprotein amine dehydrogenase"/>
    <property type="match status" value="2"/>
</dbReference>
<sequence>MEVRHLGCVKGHGERIWSVAWSPVDAVFATCSSDCSVRLWRLERRKERNASKSHLCASSDTNCCADYDIVLQADIDKYFKKTVRSVRFSSDGELLICASFDGTSTIWTRGPAATHSEDANATSSSSDTAVANVCSGKENWTCICVLEGHENEVKCAAFDCTTNFVATCGRDKTVWIHQRSLLAADDDVYDISRLPQGPLNGSIEFYCAAILTGHTQDVKSVAWSPKALLLASASYDNTVRLWGMVRQDWLCLQTLNLHTSTVWSVAFDIDGCRLVAGSADCAVSVYKSKKAKEYLNLLTEQHQQMPCTGTLLKLGPIDTAFSHEVARKAQKIRDYLIKNPLIADDWQLCHFIQSHHSRPVYSVDFNTLVLTGGGDNMVRIMSSEDSGAGVRLEVSLPLRIHTDVQLQAHNSDVNCVSWKPNDPAMIFATVGDDEYVKLWKVVGT</sequence>
<dbReference type="GeneID" id="94193556"/>
<accession>A0AAV4LQI7</accession>
<dbReference type="Pfam" id="PF00400">
    <property type="entry name" value="WD40"/>
    <property type="match status" value="7"/>
</dbReference>
<comment type="caution">
    <text evidence="5">The sequence shown here is derived from an EMBL/GenBank/DDBJ whole genome shotgun (WGS) entry which is preliminary data.</text>
</comment>
<evidence type="ECO:0000256" key="3">
    <source>
        <dbReference type="HAMAP-Rule" id="MF_03037"/>
    </source>
</evidence>